<evidence type="ECO:0000256" key="10">
    <source>
        <dbReference type="PIRNR" id="PIRNR000168"/>
    </source>
</evidence>
<evidence type="ECO:0000256" key="7">
    <source>
        <dbReference type="ARBA" id="ARBA00023002"/>
    </source>
</evidence>
<evidence type="ECO:0000313" key="16">
    <source>
        <dbReference type="EMBL" id="TPX35226.1"/>
    </source>
</evidence>
<feature type="domain" description="Acyl-coenzyme A oxidase N-terminal" evidence="14">
    <location>
        <begin position="58"/>
        <end position="169"/>
    </location>
</feature>
<reference evidence="16 17" key="1">
    <citation type="journal article" date="2019" name="Sci. Rep.">
        <title>Comparative genomics of chytrid fungi reveal insights into the obligate biotrophic and pathogenic lifestyle of Synchytrium endobioticum.</title>
        <authorList>
            <person name="van de Vossenberg B.T.L.H."/>
            <person name="Warris S."/>
            <person name="Nguyen H.D.T."/>
            <person name="van Gent-Pelzer M.P.E."/>
            <person name="Joly D.L."/>
            <person name="van de Geest H.C."/>
            <person name="Bonants P.J.M."/>
            <person name="Smith D.S."/>
            <person name="Levesque C.A."/>
            <person name="van der Lee T.A.J."/>
        </authorList>
    </citation>
    <scope>NUCLEOTIDE SEQUENCE [LARGE SCALE GENOMIC DNA]</scope>
    <source>
        <strain evidence="16 17">JEL517</strain>
    </source>
</reference>
<dbReference type="PANTHER" id="PTHR10909:SF250">
    <property type="entry name" value="PEROXISOMAL ACYL-COENZYME A OXIDASE 1"/>
    <property type="match status" value="1"/>
</dbReference>
<dbReference type="GO" id="GO:0003997">
    <property type="term" value="F:acyl-CoA oxidase activity"/>
    <property type="evidence" value="ECO:0007669"/>
    <property type="project" value="InterPro"/>
</dbReference>
<dbReference type="Pfam" id="PF01756">
    <property type="entry name" value="ACOX"/>
    <property type="match status" value="1"/>
</dbReference>
<proteinExistence type="inferred from homology"/>
<dbReference type="InterPro" id="IPR036250">
    <property type="entry name" value="AcylCo_DH-like_C"/>
</dbReference>
<organism evidence="16 17">
    <name type="scientific">Synchytrium microbalum</name>
    <dbReference type="NCBI Taxonomy" id="1806994"/>
    <lineage>
        <taxon>Eukaryota</taxon>
        <taxon>Fungi</taxon>
        <taxon>Fungi incertae sedis</taxon>
        <taxon>Chytridiomycota</taxon>
        <taxon>Chytridiomycota incertae sedis</taxon>
        <taxon>Chytridiomycetes</taxon>
        <taxon>Synchytriales</taxon>
        <taxon>Synchytriaceae</taxon>
        <taxon>Synchytrium</taxon>
    </lineage>
</organism>
<feature type="domain" description="Acyl-CoA oxidase C-alpha1" evidence="15">
    <location>
        <begin position="315"/>
        <end position="492"/>
    </location>
</feature>
<dbReference type="AlphaFoldDB" id="A0A507CB46"/>
<dbReference type="STRING" id="1806994.A0A507CB46"/>
<dbReference type="SUPFAM" id="SSF56645">
    <property type="entry name" value="Acyl-CoA dehydrogenase NM domain-like"/>
    <property type="match status" value="1"/>
</dbReference>
<accession>A0A507CB46</accession>
<dbReference type="Gene3D" id="1.10.540.10">
    <property type="entry name" value="Acyl-CoA dehydrogenase/oxidase, N-terminal domain"/>
    <property type="match status" value="1"/>
</dbReference>
<evidence type="ECO:0000256" key="6">
    <source>
        <dbReference type="ARBA" id="ARBA00022832"/>
    </source>
</evidence>
<protein>
    <recommendedName>
        <fullName evidence="10">Acyl-coenzyme A oxidase</fullName>
    </recommendedName>
</protein>
<keyword evidence="6" id="KW-0276">Fatty acid metabolism</keyword>
<keyword evidence="5 10" id="KW-0274">FAD</keyword>
<feature type="active site" description="Proton acceptor" evidence="11">
    <location>
        <position position="477"/>
    </location>
</feature>
<feature type="domain" description="Acyl-CoA oxidase C-terminal" evidence="13">
    <location>
        <begin position="538"/>
        <end position="712"/>
    </location>
</feature>
<evidence type="ECO:0000256" key="8">
    <source>
        <dbReference type="ARBA" id="ARBA00023098"/>
    </source>
</evidence>
<evidence type="ECO:0000256" key="2">
    <source>
        <dbReference type="ARBA" id="ARBA00004275"/>
    </source>
</evidence>
<gene>
    <name evidence="16" type="primary">POX1</name>
    <name evidence="16" type="ORF">SmJEL517_g02302</name>
</gene>
<comment type="caution">
    <text evidence="16">The sequence shown here is derived from an EMBL/GenBank/DDBJ whole genome shotgun (WGS) entry which is preliminary data.</text>
</comment>
<dbReference type="PIRSF" id="PIRSF000168">
    <property type="entry name" value="Acyl-CoA_oxidase"/>
    <property type="match status" value="1"/>
</dbReference>
<dbReference type="FunFam" id="1.20.140.10:FF:000007">
    <property type="entry name" value="Acyl-coenzyme A oxidase"/>
    <property type="match status" value="1"/>
</dbReference>
<dbReference type="FunFam" id="2.40.110.10:FF:000003">
    <property type="entry name" value="Acyl-coenzyme A oxidase"/>
    <property type="match status" value="1"/>
</dbReference>
<evidence type="ECO:0000256" key="12">
    <source>
        <dbReference type="PIRSR" id="PIRSR000168-2"/>
    </source>
</evidence>
<keyword evidence="4 10" id="KW-0285">Flavoprotein</keyword>
<dbReference type="GO" id="GO:0033540">
    <property type="term" value="P:fatty acid beta-oxidation using acyl-CoA oxidase"/>
    <property type="evidence" value="ECO:0007669"/>
    <property type="project" value="UniProtKB-UniPathway"/>
</dbReference>
<dbReference type="InterPro" id="IPR009100">
    <property type="entry name" value="AcylCoA_DH/oxidase_NM_dom_sf"/>
</dbReference>
<dbReference type="GO" id="GO:0055088">
    <property type="term" value="P:lipid homeostasis"/>
    <property type="evidence" value="ECO:0007669"/>
    <property type="project" value="TreeGrafter"/>
</dbReference>
<dbReference type="OrthoDB" id="538336at2759"/>
<keyword evidence="7" id="KW-0560">Oxidoreductase</keyword>
<keyword evidence="8" id="KW-0443">Lipid metabolism</keyword>
<keyword evidence="17" id="KW-1185">Reference proteome</keyword>
<dbReference type="Pfam" id="PF22924">
    <property type="entry name" value="ACOX_C_alpha1"/>
    <property type="match status" value="1"/>
</dbReference>
<feature type="binding site" evidence="12">
    <location>
        <position position="180"/>
    </location>
    <ligand>
        <name>FAD</name>
        <dbReference type="ChEBI" id="CHEBI:57692"/>
    </ligand>
</feature>
<dbReference type="Pfam" id="PF14749">
    <property type="entry name" value="Acyl-CoA_ox_N"/>
    <property type="match status" value="1"/>
</dbReference>
<dbReference type="InterPro" id="IPR002655">
    <property type="entry name" value="Acyl-CoA_oxidase_C"/>
</dbReference>
<comment type="subcellular location">
    <subcellularLocation>
        <location evidence="2">Peroxisome</location>
    </subcellularLocation>
</comment>
<evidence type="ECO:0000256" key="1">
    <source>
        <dbReference type="ARBA" id="ARBA00001974"/>
    </source>
</evidence>
<evidence type="ECO:0000256" key="5">
    <source>
        <dbReference type="ARBA" id="ARBA00022827"/>
    </source>
</evidence>
<comment type="cofactor">
    <cofactor evidence="1">
        <name>FAD</name>
        <dbReference type="ChEBI" id="CHEBI:57692"/>
    </cofactor>
</comment>
<evidence type="ECO:0000259" key="15">
    <source>
        <dbReference type="Pfam" id="PF22924"/>
    </source>
</evidence>
<dbReference type="PANTHER" id="PTHR10909">
    <property type="entry name" value="ELECTRON TRANSPORT OXIDOREDUCTASE"/>
    <property type="match status" value="1"/>
</dbReference>
<dbReference type="Gene3D" id="1.20.140.10">
    <property type="entry name" value="Butyryl-CoA Dehydrogenase, subunit A, domain 3"/>
    <property type="match status" value="2"/>
</dbReference>
<dbReference type="RefSeq" id="XP_031025753.1">
    <property type="nucleotide sequence ID" value="XM_031168230.1"/>
</dbReference>
<dbReference type="InterPro" id="IPR029320">
    <property type="entry name" value="Acyl-CoA_ox_N"/>
</dbReference>
<dbReference type="GO" id="GO:0005777">
    <property type="term" value="C:peroxisome"/>
    <property type="evidence" value="ECO:0007669"/>
    <property type="project" value="UniProtKB-SubCell"/>
</dbReference>
<feature type="binding site" evidence="12">
    <location>
        <position position="218"/>
    </location>
    <ligand>
        <name>FAD</name>
        <dbReference type="ChEBI" id="CHEBI:57692"/>
    </ligand>
</feature>
<evidence type="ECO:0000256" key="9">
    <source>
        <dbReference type="ARBA" id="ARBA00023140"/>
    </source>
</evidence>
<dbReference type="InterPro" id="IPR055060">
    <property type="entry name" value="ACOX_C_alpha1"/>
</dbReference>
<dbReference type="SUPFAM" id="SSF47203">
    <property type="entry name" value="Acyl-CoA dehydrogenase C-terminal domain-like"/>
    <property type="match status" value="2"/>
</dbReference>
<dbReference type="UniPathway" id="UPA00661"/>
<dbReference type="GeneID" id="42003527"/>
<dbReference type="GO" id="GO:0071949">
    <property type="term" value="F:FAD binding"/>
    <property type="evidence" value="ECO:0007669"/>
    <property type="project" value="InterPro"/>
</dbReference>
<evidence type="ECO:0000259" key="14">
    <source>
        <dbReference type="Pfam" id="PF14749"/>
    </source>
</evidence>
<comment type="similarity">
    <text evidence="3 10">Belongs to the acyl-CoA oxidase family.</text>
</comment>
<sequence length="718" mass="79184">MSTQVAEAVSQQPKATVEDTTFIIEPRVPSSWIERGLKPGGPSGADSLKAERAKASFNVEELTNLIYGPGVVAREQHILSILLKDPLFKHDKRDRIFKGRTEKFKTGLAKTMRLMQLQKIHGWSNEEFWSAYGLNDEASYILLAHTMFINTIISSASPEQQKHYLPLLNGQKLIGVYAQTELGHGSNVQRLETVATFIEGGGWDIHSPTLTASKWWIGGLGRVATHVVLMAQLVIKGKNYGVHPFLIQIRDLNNHMPLKGITIGDIGPKFGFATMDNGYMLFDHYTVPLDALLMRAVRVDADGTYTPAGDKKTSYLAMTAMRASIARGSGRSIARAATITTRYSAIRRQFANPDLSRRAGDALATSSNTETAVLDYPQQQNRISIAIAKAFALHFAGVDLQMETDRLIQALISNDNKTAESIMPELHASSSALKALSSTEAAAVGEDMRQACGGHGFSTFSGFTDFLQAGVQSITVEGENRMISMQTTRYLMKTLADVKLSPSLANRSATSSYLGMSLDKNLDSYTCPATSPSDLLQPKLFLAAFQNRMAHMVKDFADDIAGSSVQDRQVESHRLAMAHAQYTVLQAFHTRVVEAIHQGKVSLATGKVLRDLVALYALSTIETEVEFATTGYFSREQRKWLRPLVRELVLAVRKEAVALVDSWAFSDYYLGSALGRKDGKVYETMLNWTTYEPLNASNPVDGYEEYIKPILNGEFAKL</sequence>
<dbReference type="EMBL" id="QEAO01000009">
    <property type="protein sequence ID" value="TPX35226.1"/>
    <property type="molecule type" value="Genomic_DNA"/>
</dbReference>
<evidence type="ECO:0000259" key="13">
    <source>
        <dbReference type="Pfam" id="PF01756"/>
    </source>
</evidence>
<name>A0A507CB46_9FUNG</name>
<dbReference type="Proteomes" id="UP000319731">
    <property type="component" value="Unassembled WGS sequence"/>
</dbReference>
<keyword evidence="9" id="KW-0576">Peroxisome</keyword>
<evidence type="ECO:0000256" key="3">
    <source>
        <dbReference type="ARBA" id="ARBA00006288"/>
    </source>
</evidence>
<dbReference type="Gene3D" id="2.40.110.10">
    <property type="entry name" value="Butyryl-CoA Dehydrogenase, subunit A, domain 2"/>
    <property type="match status" value="1"/>
</dbReference>
<dbReference type="GO" id="GO:0005504">
    <property type="term" value="F:fatty acid binding"/>
    <property type="evidence" value="ECO:0007669"/>
    <property type="project" value="TreeGrafter"/>
</dbReference>
<dbReference type="InterPro" id="IPR012258">
    <property type="entry name" value="Acyl-CoA_oxidase"/>
</dbReference>
<dbReference type="InterPro" id="IPR046373">
    <property type="entry name" value="Acyl-CoA_Oxase/DH_mid-dom_sf"/>
</dbReference>
<evidence type="ECO:0000256" key="4">
    <source>
        <dbReference type="ARBA" id="ARBA00022630"/>
    </source>
</evidence>
<evidence type="ECO:0000313" key="17">
    <source>
        <dbReference type="Proteomes" id="UP000319731"/>
    </source>
</evidence>
<evidence type="ECO:0000256" key="11">
    <source>
        <dbReference type="PIRSR" id="PIRSR000168-1"/>
    </source>
</evidence>
<dbReference type="InterPro" id="IPR037069">
    <property type="entry name" value="AcylCoA_DH/ox_N_sf"/>
</dbReference>